<dbReference type="InterPro" id="IPR011990">
    <property type="entry name" value="TPR-like_helical_dom_sf"/>
</dbReference>
<organism evidence="3 4">
    <name type="scientific">Planktothrix agardhii (strain NIVA-CYA 126/8)</name>
    <dbReference type="NCBI Taxonomy" id="388467"/>
    <lineage>
        <taxon>Bacteria</taxon>
        <taxon>Bacillati</taxon>
        <taxon>Cyanobacteriota</taxon>
        <taxon>Cyanophyceae</taxon>
        <taxon>Oscillatoriophycideae</taxon>
        <taxon>Oscillatoriales</taxon>
        <taxon>Microcoleaceae</taxon>
        <taxon>Planktothrix</taxon>
    </lineage>
</organism>
<dbReference type="InterPro" id="IPR051082">
    <property type="entry name" value="Pentapeptide-BTB/POZ_domain"/>
</dbReference>
<proteinExistence type="predicted"/>
<dbReference type="AlphaFoldDB" id="A0A073CD66"/>
<dbReference type="InterPro" id="IPR019734">
    <property type="entry name" value="TPR_rpt"/>
</dbReference>
<dbReference type="SUPFAM" id="SSF141571">
    <property type="entry name" value="Pentapeptide repeat-like"/>
    <property type="match status" value="1"/>
</dbReference>
<evidence type="ECO:0000256" key="2">
    <source>
        <dbReference type="SAM" id="SignalP"/>
    </source>
</evidence>
<dbReference type="Proteomes" id="UP000027395">
    <property type="component" value="Chromosome"/>
</dbReference>
<keyword evidence="4" id="KW-1185">Reference proteome</keyword>
<dbReference type="Gene3D" id="2.160.20.80">
    <property type="entry name" value="E3 ubiquitin-protein ligase SopA"/>
    <property type="match status" value="1"/>
</dbReference>
<keyword evidence="1" id="KW-0802">TPR repeat</keyword>
<dbReference type="Pfam" id="PF00805">
    <property type="entry name" value="Pentapeptide"/>
    <property type="match status" value="2"/>
</dbReference>
<dbReference type="PATRIC" id="fig|388467.6.peg.332"/>
<dbReference type="STRING" id="388467.A19Y_0380"/>
<dbReference type="Gene3D" id="1.25.40.10">
    <property type="entry name" value="Tetratricopeptide repeat domain"/>
    <property type="match status" value="1"/>
</dbReference>
<feature type="chain" id="PRO_5001687544" evidence="2">
    <location>
        <begin position="24"/>
        <end position="255"/>
    </location>
</feature>
<accession>A0A073CD66</accession>
<dbReference type="PANTHER" id="PTHR14136:SF17">
    <property type="entry name" value="BTB_POZ DOMAIN-CONTAINING PROTEIN KCTD9"/>
    <property type="match status" value="1"/>
</dbReference>
<feature type="repeat" description="TPR" evidence="1">
    <location>
        <begin position="141"/>
        <end position="174"/>
    </location>
</feature>
<dbReference type="InterPro" id="IPR001646">
    <property type="entry name" value="5peptide_repeat"/>
</dbReference>
<gene>
    <name evidence="3" type="ORF">A19Y_0380</name>
</gene>
<keyword evidence="2" id="KW-0732">Signal</keyword>
<dbReference type="RefSeq" id="WP_042151587.1">
    <property type="nucleotide sequence ID" value="NZ_CM002803.1"/>
</dbReference>
<reference evidence="3 4" key="1">
    <citation type="journal article" date="2014" name="Appl. Environ. Microbiol.">
        <title>Elucidation of insertion elements encoded on plasmids and in vitro construction of shuttle vectors from the toxic cyanobacterium Planktothrix.</title>
        <authorList>
            <person name="Christiansen G."/>
            <person name="Goesmann A."/>
            <person name="Kurmayer R."/>
        </authorList>
    </citation>
    <scope>NUCLEOTIDE SEQUENCE [LARGE SCALE GENOMIC DNA]</scope>
    <source>
        <strain evidence="3 4">NIVA-CYA 126/8</strain>
    </source>
</reference>
<feature type="signal peptide" evidence="2">
    <location>
        <begin position="1"/>
        <end position="23"/>
    </location>
</feature>
<dbReference type="eggNOG" id="COG1357">
    <property type="taxonomic scope" value="Bacteria"/>
</dbReference>
<evidence type="ECO:0000313" key="3">
    <source>
        <dbReference type="EMBL" id="KEI65598.1"/>
    </source>
</evidence>
<sequence>MKQKIIAGVALLAVFSPLTPAQAENLQQTQQLLSTKQCQNCDLSGAGLVLANLVGANLNGANLVGANLSRANLTGADLRGANLAGASLFGANLTGANLAGANLNGTDLRSSYLTNAILDAKSINNAQLVGVIGLPASVGDAEDFYRLGVSEAKAGHYVNAIDFYNQALRLDDKLAAAYFARSMALADLGNLTGAMADAKQAEQLYKTLNSPEGEKFSLQLVEALEYKLNPEENKPRGGFVGMLESAAPILLKLLF</sequence>
<dbReference type="EMBL" id="CM002803">
    <property type="protein sequence ID" value="KEI65598.1"/>
    <property type="molecule type" value="Genomic_DNA"/>
</dbReference>
<dbReference type="PROSITE" id="PS50005">
    <property type="entry name" value="TPR"/>
    <property type="match status" value="1"/>
</dbReference>
<evidence type="ECO:0000256" key="1">
    <source>
        <dbReference type="PROSITE-ProRule" id="PRU00339"/>
    </source>
</evidence>
<name>A0A073CD66_PLAA1</name>
<dbReference type="SMART" id="SM00028">
    <property type="entry name" value="TPR"/>
    <property type="match status" value="2"/>
</dbReference>
<dbReference type="PANTHER" id="PTHR14136">
    <property type="entry name" value="BTB_POZ DOMAIN-CONTAINING PROTEIN KCTD9"/>
    <property type="match status" value="1"/>
</dbReference>
<dbReference type="HOGENOM" id="CLU_080449_0_0_3"/>
<evidence type="ECO:0000313" key="4">
    <source>
        <dbReference type="Proteomes" id="UP000027395"/>
    </source>
</evidence>
<protein>
    <submittedName>
        <fullName evidence="3">Uncharacterized protein</fullName>
    </submittedName>
</protein>
<dbReference type="SUPFAM" id="SSF48452">
    <property type="entry name" value="TPR-like"/>
    <property type="match status" value="1"/>
</dbReference>